<feature type="binding site" evidence="1">
    <location>
        <position position="166"/>
    </location>
    <ligand>
        <name>Mg(2+)</name>
        <dbReference type="ChEBI" id="CHEBI:18420"/>
    </ligand>
</feature>
<feature type="binding site" evidence="2">
    <location>
        <begin position="459"/>
        <end position="462"/>
    </location>
    <ligand>
        <name>ATP</name>
        <dbReference type="ChEBI" id="CHEBI:30616"/>
    </ligand>
</feature>
<dbReference type="InterPro" id="IPR040916">
    <property type="entry name" value="DDR_swiveling"/>
</dbReference>
<dbReference type="SUPFAM" id="SSF53067">
    <property type="entry name" value="Actin-like ATPase domain"/>
    <property type="match status" value="2"/>
</dbReference>
<feature type="binding site" evidence="2">
    <location>
        <begin position="557"/>
        <end position="558"/>
    </location>
    <ligand>
        <name>ATP</name>
        <dbReference type="ChEBI" id="CHEBI:30616"/>
    </ligand>
</feature>
<dbReference type="InterPro" id="IPR028975">
    <property type="entry name" value="DDRA_swiveling_dom_sf"/>
</dbReference>
<dbReference type="NCBIfam" id="TIGR04491">
    <property type="entry name" value="reactive_PduG"/>
    <property type="match status" value="1"/>
</dbReference>
<keyword evidence="1" id="KW-0479">Metal-binding</keyword>
<dbReference type="RefSeq" id="WP_023238563.1">
    <property type="nucleotide sequence ID" value="NZ_JYWO01000009.1"/>
</dbReference>
<evidence type="ECO:0000313" key="5">
    <source>
        <dbReference type="EMBL" id="ECV4056910.1"/>
    </source>
</evidence>
<gene>
    <name evidence="5" type="ORF">BSD66_12565</name>
</gene>
<evidence type="ECO:0000256" key="2">
    <source>
        <dbReference type="PIRSR" id="PIRSR011502-2"/>
    </source>
</evidence>
<dbReference type="Gene3D" id="2.40.50.140">
    <property type="entry name" value="Nucleic acid-binding proteins"/>
    <property type="match status" value="1"/>
</dbReference>
<evidence type="ECO:0000256" key="1">
    <source>
        <dbReference type="PIRSR" id="PIRSR011502-1"/>
    </source>
</evidence>
<dbReference type="EMBL" id="AAKTIB010000005">
    <property type="protein sequence ID" value="ECV4056910.1"/>
    <property type="molecule type" value="Genomic_DNA"/>
</dbReference>
<dbReference type="SUPFAM" id="SSF82317">
    <property type="entry name" value="Swiveling domain of dehydratase reactivase alpha subunit"/>
    <property type="match status" value="1"/>
</dbReference>
<feature type="binding site" evidence="2">
    <location>
        <position position="591"/>
    </location>
    <ligand>
        <name>ATP</name>
        <dbReference type="ChEBI" id="CHEBI:30616"/>
    </ligand>
</feature>
<keyword evidence="2" id="KW-0067">ATP-binding</keyword>
<evidence type="ECO:0000259" key="4">
    <source>
        <dbReference type="Pfam" id="PF18427"/>
    </source>
</evidence>
<reference evidence="5" key="1">
    <citation type="submission" date="2018-07" db="EMBL/GenBank/DDBJ databases">
        <authorList>
            <consortium name="PulseNet: The National Subtyping Network for Foodborne Disease Surveillance"/>
            <person name="Tarr C.L."/>
            <person name="Trees E."/>
            <person name="Katz L.S."/>
            <person name="Carleton-Romer H.A."/>
            <person name="Stroika S."/>
            <person name="Kucerova Z."/>
            <person name="Roache K.F."/>
            <person name="Sabol A.L."/>
            <person name="Besser J."/>
            <person name="Gerner-Smidt P."/>
        </authorList>
    </citation>
    <scope>NUCLEOTIDE SEQUENCE</scope>
    <source>
        <strain evidence="5">2014AM-2265</strain>
    </source>
</reference>
<comment type="caution">
    <text evidence="5">The sequence shown here is derived from an EMBL/GenBank/DDBJ whole genome shotgun (WGS) entry which is preliminary data.</text>
</comment>
<dbReference type="Gene3D" id="3.30.420.40">
    <property type="match status" value="2"/>
</dbReference>
<dbReference type="Gene3D" id="3.50.30.70">
    <property type="entry name" value="Swiveling domain of dehydratase reactivase alpha subunit"/>
    <property type="match status" value="1"/>
</dbReference>
<dbReference type="InterPro" id="IPR030994">
    <property type="entry name" value="DDR_dom"/>
</dbReference>
<dbReference type="InterPro" id="IPR043129">
    <property type="entry name" value="ATPase_NBD"/>
</dbReference>
<accession>A0A3U8PBU1</accession>
<proteinExistence type="predicted"/>
<evidence type="ECO:0000259" key="3">
    <source>
        <dbReference type="Pfam" id="PF08841"/>
    </source>
</evidence>
<feature type="domain" description="DD-reactivating factor swiveling" evidence="4">
    <location>
        <begin position="93"/>
        <end position="254"/>
    </location>
</feature>
<feature type="domain" description="Diol dehydratase reactivase ATPase-like" evidence="3">
    <location>
        <begin position="275"/>
        <end position="600"/>
    </location>
</feature>
<dbReference type="GO" id="GO:0005524">
    <property type="term" value="F:ATP binding"/>
    <property type="evidence" value="ECO:0007669"/>
    <property type="project" value="UniProtKB-KW"/>
</dbReference>
<dbReference type="InterPro" id="IPR012340">
    <property type="entry name" value="NA-bd_OB-fold"/>
</dbReference>
<keyword evidence="2" id="KW-0547">Nucleotide-binding</keyword>
<dbReference type="AlphaFoldDB" id="A0A3U8PBU1"/>
<dbReference type="Pfam" id="PF08841">
    <property type="entry name" value="DDR"/>
    <property type="match status" value="1"/>
</dbReference>
<dbReference type="Pfam" id="PF18427">
    <property type="entry name" value="DDR_swiveling"/>
    <property type="match status" value="1"/>
</dbReference>
<sequence>MRYIAGIDIGNSSTEVALARQDETGALTITHSALAETTGIKGTLRNVFGIQEALALVAKRAGINVSDISLIRINEATPVIGDVAMETITETIITESTMIGHNPKTPGGVGLGVGITITPEELLTRPADSSYILVVSSAFDFADIANVINASMRAGYQITGVILQRDDGVLVSNRLEKSLPIVDEVLYIDRIPLGMLAAIEVAVPGKVIETLSNPYGIATVFNLNADETKNIVPMARALIGNRSAVVVKTPSGDVKARAIPAGNLELQAQGRTVRVDVAAGAEAIMKAVDGCGKLDNVTGEAGTNISGMLEHVRQTMAELTNKPSSEIFIQDLLAVDTSVPVSVTGGLAGEFSLEQAVGIASMVKSDRLQMAMIAREIEQKLNIDVQIGGAEAEAAILGALTTPGTTRPLAILDLGAGSTDASIINPKGEIIATHLAGAGDMVTMIIARELGLEDRYLAEEIKKYPLAKVESLFHLRHEDGSVQFFPTPLPPAVFARVCVVKPDELVPLPGDLALEKVRAIRRSAKERVFVTNALRALRQVSPTGNIRDIPFVVLVGGSSLDFEVPQLVTDALAHYRLVAGRGNIRGSEGPRNAVATGLILFWHKEFAYGQ</sequence>
<protein>
    <submittedName>
        <fullName evidence="5">Propanediol dehydratase reactivase alpha subunit PduG</fullName>
    </submittedName>
</protein>
<dbReference type="PIRSF" id="PIRSF011502">
    <property type="entry name" value="DdrA_PduG"/>
    <property type="match status" value="1"/>
</dbReference>
<dbReference type="InterPro" id="IPR009191">
    <property type="entry name" value="DDRA"/>
</dbReference>
<organism evidence="5">
    <name type="scientific">Salmonella berta</name>
    <dbReference type="NCBI Taxonomy" id="28142"/>
    <lineage>
        <taxon>Bacteria</taxon>
        <taxon>Pseudomonadati</taxon>
        <taxon>Pseudomonadota</taxon>
        <taxon>Gammaproteobacteria</taxon>
        <taxon>Enterobacterales</taxon>
        <taxon>Enterobacteriaceae</taxon>
        <taxon>Salmonella</taxon>
    </lineage>
</organism>
<feature type="binding site" evidence="1">
    <location>
        <position position="183"/>
    </location>
    <ligand>
        <name>Mg(2+)</name>
        <dbReference type="ChEBI" id="CHEBI:18420"/>
    </ligand>
</feature>
<feature type="binding site" evidence="1">
    <location>
        <position position="105"/>
    </location>
    <ligand>
        <name>Mg(2+)</name>
        <dbReference type="ChEBI" id="CHEBI:18420"/>
    </ligand>
</feature>
<name>A0A3U8PBU1_SALBE</name>
<dbReference type="Gene3D" id="3.90.470.30">
    <property type="match status" value="1"/>
</dbReference>
<feature type="binding site" evidence="2">
    <location>
        <begin position="11"/>
        <end position="13"/>
    </location>
    <ligand>
        <name>ATP</name>
        <dbReference type="ChEBI" id="CHEBI:30616"/>
    </ligand>
</feature>
<dbReference type="GO" id="GO:0046872">
    <property type="term" value="F:metal ion binding"/>
    <property type="evidence" value="ECO:0007669"/>
    <property type="project" value="UniProtKB-KW"/>
</dbReference>
<keyword evidence="1" id="KW-0460">Magnesium</keyword>